<protein>
    <submittedName>
        <fullName evidence="2">Uncharacterized protein</fullName>
    </submittedName>
</protein>
<proteinExistence type="predicted"/>
<accession>A0A6C0PCZ8</accession>
<geneLocation type="plasmid" evidence="2 3">
    <name>unnamed2</name>
</geneLocation>
<organism evidence="2 3">
    <name type="scientific">Paenibacillus rhizovicinus</name>
    <dbReference type="NCBI Taxonomy" id="2704463"/>
    <lineage>
        <taxon>Bacteria</taxon>
        <taxon>Bacillati</taxon>
        <taxon>Bacillota</taxon>
        <taxon>Bacilli</taxon>
        <taxon>Bacillales</taxon>
        <taxon>Paenibacillaceae</taxon>
        <taxon>Paenibacillus</taxon>
    </lineage>
</organism>
<evidence type="ECO:0000256" key="1">
    <source>
        <dbReference type="SAM" id="MobiDB-lite"/>
    </source>
</evidence>
<dbReference type="EMBL" id="CP048288">
    <property type="protein sequence ID" value="QHW35852.1"/>
    <property type="molecule type" value="Genomic_DNA"/>
</dbReference>
<sequence>MAFDETRFYEKGLTRSKRQDLVEEYKEEEQRKSLKINPGKRVNLSTGDPLNMPRHKVHGVCSAFQECPICYKCRSYDSSHMACRSCVLTQEGSLCKRELHTEQALNMMIRRERIDLDAGRFEVHYKHVEENKGFIEKIKLPDGTMIRYDEAADKIDFEPMRPFIGNQFDYFIDGVGQGKRKLTDIKPTKSGVNAIWMDGPEEPM</sequence>
<dbReference type="RefSeq" id="WP_162645986.1">
    <property type="nucleotide sequence ID" value="NZ_CP048288.1"/>
</dbReference>
<keyword evidence="3" id="KW-1185">Reference proteome</keyword>
<reference evidence="2 3" key="1">
    <citation type="submission" date="2020-02" db="EMBL/GenBank/DDBJ databases">
        <title>Paenibacillus sp. nov., isolated from rhizosphere soil of tomato.</title>
        <authorList>
            <person name="Weon H.-Y."/>
            <person name="Lee S.A."/>
        </authorList>
    </citation>
    <scope>NUCLEOTIDE SEQUENCE [LARGE SCALE GENOMIC DNA]</scope>
    <source>
        <strain evidence="2 3">14171R-81</strain>
        <plasmid evidence="2 3">unnamed2</plasmid>
    </source>
</reference>
<dbReference type="KEGG" id="prz:GZH47_33720"/>
<name>A0A6C0PCZ8_9BACL</name>
<dbReference type="AlphaFoldDB" id="A0A6C0PCZ8"/>
<evidence type="ECO:0000313" key="2">
    <source>
        <dbReference type="EMBL" id="QHW35852.1"/>
    </source>
</evidence>
<keyword evidence="2" id="KW-0614">Plasmid</keyword>
<evidence type="ECO:0000313" key="3">
    <source>
        <dbReference type="Proteomes" id="UP000479114"/>
    </source>
</evidence>
<dbReference type="Proteomes" id="UP000479114">
    <property type="component" value="Plasmid unnamed2"/>
</dbReference>
<gene>
    <name evidence="2" type="ORF">GZH47_33720</name>
</gene>
<feature type="region of interest" description="Disordered" evidence="1">
    <location>
        <begin position="30"/>
        <end position="49"/>
    </location>
</feature>